<dbReference type="GO" id="GO:0019005">
    <property type="term" value="C:SCF ubiquitin ligase complex"/>
    <property type="evidence" value="ECO:0007669"/>
    <property type="project" value="TreeGrafter"/>
</dbReference>
<evidence type="ECO:0008006" key="3">
    <source>
        <dbReference type="Google" id="ProtNLM"/>
    </source>
</evidence>
<evidence type="ECO:0000313" key="1">
    <source>
        <dbReference type="EMBL" id="RIA80612.1"/>
    </source>
</evidence>
<protein>
    <recommendedName>
        <fullName evidence="3">F-box domain-containing protein</fullName>
    </recommendedName>
</protein>
<keyword evidence="2" id="KW-1185">Reference proteome</keyword>
<dbReference type="InterPro" id="IPR032675">
    <property type="entry name" value="LRR_dom_sf"/>
</dbReference>
<sequence>MDATYLPELCMKEILIILKNNPSCLLKCSLINRHWNQYFLPELWENPFLENSESKIDTKKLIETFIRCLSFNEKRSILDSIIDLTIIQNPYLMYSKYLKVIDLGKLVNYIKSYYPVNHHLQIYKLLCFNFISNSTNLSKIILSKHSVFNNNTDIFLYSNARNLSTLKEIEFNGKSLSGLILNCRKICKDLQTITFYCLEDLSDLIFSERYSGDKYLNLKNLIKSQKNLKNLNIHGFLLSQNKYLYDAINFQSSSLKSIKFESIDFNKNCTLSYLIKCENLEELFFLNCKFYGNMITDKKVNHKNNDSDYDSDIDDNDEIDEKDETILKIDDIINFQFKSNLKFLKFENCNQFDFYDNYSLIISIFRKNLKYLHIKGDAASIGLKNINLLSLIASNCENLEELQISKCYEYYNNNNDHIIINKFYNINDNFQIKSNLKFIKFEDCNQIHLLDNYLFIISICGQNLQYLYIRGKEILRSSKNINLLLIISTNCFNLLLLKISIIDKYINYIPTLFSSCQKLQHVTFNNYDQNILININLSEIGKSLPLSIKRFTMKMNLNFTPENFKHFLINIKNNFNLEVLNFRNCVLFSNDHLNILILYGIGHLKRLKINNAIKVDHDELLKANQFIKIDSPKILEDVNVT</sequence>
<dbReference type="Proteomes" id="UP000265703">
    <property type="component" value="Unassembled WGS sequence"/>
</dbReference>
<name>A0A397S548_9GLOM</name>
<dbReference type="PANTHER" id="PTHR13318">
    <property type="entry name" value="PARTNER OF PAIRED, ISOFORM B-RELATED"/>
    <property type="match status" value="1"/>
</dbReference>
<dbReference type="OrthoDB" id="2351246at2759"/>
<dbReference type="EMBL" id="QKYT01000933">
    <property type="protein sequence ID" value="RIA80612.1"/>
    <property type="molecule type" value="Genomic_DNA"/>
</dbReference>
<gene>
    <name evidence="1" type="ORF">C1645_882069</name>
</gene>
<dbReference type="SUPFAM" id="SSF52047">
    <property type="entry name" value="RNI-like"/>
    <property type="match status" value="1"/>
</dbReference>
<dbReference type="GO" id="GO:0031146">
    <property type="term" value="P:SCF-dependent proteasomal ubiquitin-dependent protein catabolic process"/>
    <property type="evidence" value="ECO:0007669"/>
    <property type="project" value="TreeGrafter"/>
</dbReference>
<dbReference type="AlphaFoldDB" id="A0A397S548"/>
<evidence type="ECO:0000313" key="2">
    <source>
        <dbReference type="Proteomes" id="UP000265703"/>
    </source>
</evidence>
<reference evidence="1 2" key="1">
    <citation type="submission" date="2018-06" db="EMBL/GenBank/DDBJ databases">
        <title>Comparative genomics reveals the genomic features of Rhizophagus irregularis, R. cerebriforme, R. diaphanum and Gigaspora rosea, and their symbiotic lifestyle signature.</title>
        <authorList>
            <person name="Morin E."/>
            <person name="San Clemente H."/>
            <person name="Chen E.C.H."/>
            <person name="De La Providencia I."/>
            <person name="Hainaut M."/>
            <person name="Kuo A."/>
            <person name="Kohler A."/>
            <person name="Murat C."/>
            <person name="Tang N."/>
            <person name="Roy S."/>
            <person name="Loubradou J."/>
            <person name="Henrissat B."/>
            <person name="Grigoriev I.V."/>
            <person name="Corradi N."/>
            <person name="Roux C."/>
            <person name="Martin F.M."/>
        </authorList>
    </citation>
    <scope>NUCLEOTIDE SEQUENCE [LARGE SCALE GENOMIC DNA]</scope>
    <source>
        <strain evidence="1 2">DAOM 227022</strain>
    </source>
</reference>
<comment type="caution">
    <text evidence="1">The sequence shown here is derived from an EMBL/GenBank/DDBJ whole genome shotgun (WGS) entry which is preliminary data.</text>
</comment>
<accession>A0A397S548</accession>
<dbReference type="Gene3D" id="3.80.10.10">
    <property type="entry name" value="Ribonuclease Inhibitor"/>
    <property type="match status" value="1"/>
</dbReference>
<organism evidence="1 2">
    <name type="scientific">Glomus cerebriforme</name>
    <dbReference type="NCBI Taxonomy" id="658196"/>
    <lineage>
        <taxon>Eukaryota</taxon>
        <taxon>Fungi</taxon>
        <taxon>Fungi incertae sedis</taxon>
        <taxon>Mucoromycota</taxon>
        <taxon>Glomeromycotina</taxon>
        <taxon>Glomeromycetes</taxon>
        <taxon>Glomerales</taxon>
        <taxon>Glomeraceae</taxon>
        <taxon>Glomus</taxon>
    </lineage>
</organism>
<proteinExistence type="predicted"/>